<dbReference type="InterPro" id="IPR011527">
    <property type="entry name" value="ABC1_TM_dom"/>
</dbReference>
<feature type="transmembrane region" description="Helical" evidence="6">
    <location>
        <begin position="246"/>
        <end position="267"/>
    </location>
</feature>
<keyword evidence="4 6" id="KW-0472">Membrane</keyword>
<feature type="transmembrane region" description="Helical" evidence="6">
    <location>
        <begin position="221"/>
        <end position="240"/>
    </location>
</feature>
<evidence type="ECO:0000256" key="6">
    <source>
        <dbReference type="SAM" id="Phobius"/>
    </source>
</evidence>
<protein>
    <recommendedName>
        <fullName evidence="7">ABC transmembrane type-1 domain-containing protein</fullName>
    </recommendedName>
</protein>
<dbReference type="GO" id="GO:0005524">
    <property type="term" value="F:ATP binding"/>
    <property type="evidence" value="ECO:0007669"/>
    <property type="project" value="InterPro"/>
</dbReference>
<evidence type="ECO:0000313" key="9">
    <source>
        <dbReference type="Proteomes" id="UP000007110"/>
    </source>
</evidence>
<dbReference type="EnsemblMetazoa" id="XM_030987603">
    <property type="protein sequence ID" value="XP_030843463"/>
    <property type="gene ID" value="LOC100893868"/>
</dbReference>
<keyword evidence="3 6" id="KW-1133">Transmembrane helix</keyword>
<evidence type="ECO:0000256" key="2">
    <source>
        <dbReference type="ARBA" id="ARBA00022692"/>
    </source>
</evidence>
<keyword evidence="9" id="KW-1185">Reference proteome</keyword>
<dbReference type="PANTHER" id="PTHR43394:SF22">
    <property type="entry name" value="ABC TRANSMEMBRANE TYPE-1 DOMAIN-CONTAINING PROTEIN"/>
    <property type="match status" value="1"/>
</dbReference>
<feature type="transmembrane region" description="Helical" evidence="6">
    <location>
        <begin position="83"/>
        <end position="103"/>
    </location>
</feature>
<feature type="compositionally biased region" description="Basic and acidic residues" evidence="5">
    <location>
        <begin position="56"/>
        <end position="66"/>
    </location>
</feature>
<evidence type="ECO:0000256" key="5">
    <source>
        <dbReference type="SAM" id="MobiDB-lite"/>
    </source>
</evidence>
<reference evidence="8" key="2">
    <citation type="submission" date="2021-01" db="UniProtKB">
        <authorList>
            <consortium name="EnsemblMetazoa"/>
        </authorList>
    </citation>
    <scope>IDENTIFICATION</scope>
</reference>
<dbReference type="GO" id="GO:0016020">
    <property type="term" value="C:membrane"/>
    <property type="evidence" value="ECO:0007669"/>
    <property type="project" value="UniProtKB-SubCell"/>
</dbReference>
<evidence type="ECO:0000256" key="1">
    <source>
        <dbReference type="ARBA" id="ARBA00004141"/>
    </source>
</evidence>
<dbReference type="GeneID" id="100893868"/>
<dbReference type="InParanoid" id="A0A7M7NZZ8"/>
<feature type="compositionally biased region" description="Low complexity" evidence="5">
    <location>
        <begin position="23"/>
        <end position="35"/>
    </location>
</feature>
<dbReference type="Gene3D" id="1.20.1560.10">
    <property type="entry name" value="ABC transporter type 1, transmembrane domain"/>
    <property type="match status" value="1"/>
</dbReference>
<dbReference type="KEGG" id="spu:100893868"/>
<dbReference type="PROSITE" id="PS50929">
    <property type="entry name" value="ABC_TM1F"/>
    <property type="match status" value="1"/>
</dbReference>
<dbReference type="PANTHER" id="PTHR43394">
    <property type="entry name" value="ATP-DEPENDENT PERMEASE MDL1, MITOCHONDRIAL"/>
    <property type="match status" value="1"/>
</dbReference>
<comment type="subcellular location">
    <subcellularLocation>
        <location evidence="1">Membrane</location>
        <topology evidence="1">Multi-pass membrane protein</topology>
    </subcellularLocation>
</comment>
<dbReference type="RefSeq" id="XP_030843463.1">
    <property type="nucleotide sequence ID" value="XM_030987603.1"/>
</dbReference>
<evidence type="ECO:0000259" key="7">
    <source>
        <dbReference type="PROSITE" id="PS50929"/>
    </source>
</evidence>
<accession>A0A7M7NZZ8</accession>
<evidence type="ECO:0000256" key="4">
    <source>
        <dbReference type="ARBA" id="ARBA00023136"/>
    </source>
</evidence>
<keyword evidence="2 6" id="KW-0812">Transmembrane</keyword>
<dbReference type="AlphaFoldDB" id="A0A7M7NZZ8"/>
<reference evidence="9" key="1">
    <citation type="submission" date="2015-02" db="EMBL/GenBank/DDBJ databases">
        <title>Genome sequencing for Strongylocentrotus purpuratus.</title>
        <authorList>
            <person name="Murali S."/>
            <person name="Liu Y."/>
            <person name="Vee V."/>
            <person name="English A."/>
            <person name="Wang M."/>
            <person name="Skinner E."/>
            <person name="Han Y."/>
            <person name="Muzny D.M."/>
            <person name="Worley K.C."/>
            <person name="Gibbs R.A."/>
        </authorList>
    </citation>
    <scope>NUCLEOTIDE SEQUENCE</scope>
</reference>
<dbReference type="OrthoDB" id="6500128at2759"/>
<feature type="domain" description="ABC transmembrane type-1" evidence="7">
    <location>
        <begin position="87"/>
        <end position="346"/>
    </location>
</feature>
<evidence type="ECO:0000256" key="3">
    <source>
        <dbReference type="ARBA" id="ARBA00022989"/>
    </source>
</evidence>
<dbReference type="Pfam" id="PF00664">
    <property type="entry name" value="ABC_membrane"/>
    <property type="match status" value="1"/>
</dbReference>
<name>A0A7M7NZZ8_STRPU</name>
<dbReference type="InterPro" id="IPR036640">
    <property type="entry name" value="ABC1_TM_sf"/>
</dbReference>
<dbReference type="OMA" id="KQIFRIR"/>
<dbReference type="SUPFAM" id="SSF90123">
    <property type="entry name" value="ABC transporter transmembrane region"/>
    <property type="match status" value="1"/>
</dbReference>
<dbReference type="GO" id="GO:0140359">
    <property type="term" value="F:ABC-type transporter activity"/>
    <property type="evidence" value="ECO:0007669"/>
    <property type="project" value="InterPro"/>
</dbReference>
<feature type="transmembrane region" description="Helical" evidence="6">
    <location>
        <begin position="324"/>
        <end position="344"/>
    </location>
</feature>
<dbReference type="Proteomes" id="UP000007110">
    <property type="component" value="Unassembled WGS sequence"/>
</dbReference>
<proteinExistence type="predicted"/>
<dbReference type="CDD" id="cd18577">
    <property type="entry name" value="ABC_6TM_Pgp_ABCB1_D1_like"/>
    <property type="match status" value="1"/>
</dbReference>
<organism evidence="8 9">
    <name type="scientific">Strongylocentrotus purpuratus</name>
    <name type="common">Purple sea urchin</name>
    <dbReference type="NCBI Taxonomy" id="7668"/>
    <lineage>
        <taxon>Eukaryota</taxon>
        <taxon>Metazoa</taxon>
        <taxon>Echinodermata</taxon>
        <taxon>Eleutherozoa</taxon>
        <taxon>Echinozoa</taxon>
        <taxon>Echinoidea</taxon>
        <taxon>Euechinoidea</taxon>
        <taxon>Echinacea</taxon>
        <taxon>Camarodonta</taxon>
        <taxon>Echinidea</taxon>
        <taxon>Strongylocentrotidae</taxon>
        <taxon>Strongylocentrotus</taxon>
    </lineage>
</organism>
<dbReference type="InterPro" id="IPR039421">
    <property type="entry name" value="Type_1_exporter"/>
</dbReference>
<dbReference type="FunFam" id="1.20.1560.10:FF:000214">
    <property type="entry name" value="Multidrug resistance protein homolog 49"/>
    <property type="match status" value="1"/>
</dbReference>
<evidence type="ECO:0000313" key="8">
    <source>
        <dbReference type="EnsemblMetazoa" id="XP_030843463"/>
    </source>
</evidence>
<feature type="transmembrane region" description="Helical" evidence="6">
    <location>
        <begin position="142"/>
        <end position="162"/>
    </location>
</feature>
<feature type="region of interest" description="Disordered" evidence="5">
    <location>
        <begin position="1"/>
        <end position="66"/>
    </location>
</feature>
<sequence>MEKEKSNGVGPATDVEFKPTSMNGKNGAVNGKVNADVNGSVVESKKNNNGEDDGDDGKTEEQEEEKPKVALTRLFRYATSLDGFLMLIGSLAAIVHGCAWPVLNIVFGELIDSFTDFAKNDTNATTSPTASSNPTQDFDDQMQLYAVIFSLIGVATVCFAYLQNSLWTLACERQIYKIRKAFFDAILYQEIAWFDVHKSGELTSRLADDMERVKEGLGDKISISLQYVAMFFAGFAIAFFKSWELTLVLLSMTPLIAIAGGFMTYVLTSFSKKEQESYAGAGSVAEEVLSCIRTVVAFGGEQKEVARYEKELHTARDLGVKKGVTTGVGMGVTMLILYGSYGLAFW</sequence>